<evidence type="ECO:0000259" key="11">
    <source>
        <dbReference type="Pfam" id="PF01052"/>
    </source>
</evidence>
<keyword evidence="7" id="KW-0283">Flagellar rotation</keyword>
<keyword evidence="9" id="KW-0975">Bacterial flagellum</keyword>
<dbReference type="Pfam" id="PF01052">
    <property type="entry name" value="FliMN_C"/>
    <property type="match status" value="1"/>
</dbReference>
<keyword evidence="12" id="KW-0966">Cell projection</keyword>
<evidence type="ECO:0000256" key="9">
    <source>
        <dbReference type="ARBA" id="ARBA00023143"/>
    </source>
</evidence>
<dbReference type="InterPro" id="IPR001543">
    <property type="entry name" value="FliN-like_C"/>
</dbReference>
<dbReference type="GO" id="GO:0071978">
    <property type="term" value="P:bacterial-type flagellum-dependent swarming motility"/>
    <property type="evidence" value="ECO:0007669"/>
    <property type="project" value="TreeGrafter"/>
</dbReference>
<evidence type="ECO:0000256" key="5">
    <source>
        <dbReference type="ARBA" id="ARBA00022475"/>
    </source>
</evidence>
<proteinExistence type="inferred from homology"/>
<dbReference type="Gene3D" id="3.40.1550.10">
    <property type="entry name" value="CheC-like"/>
    <property type="match status" value="1"/>
</dbReference>
<accession>A0A419SJT9</accession>
<name>A0A419SJT9_9BACL</name>
<evidence type="ECO:0000256" key="1">
    <source>
        <dbReference type="ARBA" id="ARBA00004117"/>
    </source>
</evidence>
<feature type="domain" description="Flagellar motor switch protein FliN-like C-terminal" evidence="11">
    <location>
        <begin position="253"/>
        <end position="320"/>
    </location>
</feature>
<comment type="similarity">
    <text evidence="3">Belongs to the FliM family.</text>
</comment>
<dbReference type="Gene3D" id="2.30.330.10">
    <property type="entry name" value="SpoA-like"/>
    <property type="match status" value="1"/>
</dbReference>
<dbReference type="RefSeq" id="WP_120189512.1">
    <property type="nucleotide sequence ID" value="NZ_MCHY01000008.1"/>
</dbReference>
<keyword evidence="8" id="KW-0472">Membrane</keyword>
<dbReference type="InterPro" id="IPR001689">
    <property type="entry name" value="Flag_FliM"/>
</dbReference>
<sequence length="330" mass="37338">MADVLSQHEIDALLTAISTGDLKEPELEEPKKIKIYDFKRAVRFSKDQIRNLVRLHEGYARLLTSFFSAQLRTFARVSVASVDQLSYEEFMRSIPEKTVLSTFEGKGIQGLMLMEMSPYITYAILDRLFGGSGSPTDMELSNGLTEIEVSVLERMNSRILDLFHESWQDLMEVDPQLLELETNPQFVQIVPPNETVIVISFSVEIGETSGLLNFCLPYVVLEPIIPKLTTQQLFSMNRREKTEQEGEGLKDSMQRVELPLVAELGATRISIQDFLNLEAGDVIQLDQPVDSMLNLKVGPEVKFQGYPGERKGRLAIRIERAFSEGVDKDE</sequence>
<organism evidence="12 13">
    <name type="scientific">Ammoniphilus oxalaticus</name>
    <dbReference type="NCBI Taxonomy" id="66863"/>
    <lineage>
        <taxon>Bacteria</taxon>
        <taxon>Bacillati</taxon>
        <taxon>Bacillota</taxon>
        <taxon>Bacilli</taxon>
        <taxon>Bacillales</taxon>
        <taxon>Paenibacillaceae</taxon>
        <taxon>Aneurinibacillus group</taxon>
        <taxon>Ammoniphilus</taxon>
    </lineage>
</organism>
<evidence type="ECO:0000256" key="4">
    <source>
        <dbReference type="ARBA" id="ARBA00021898"/>
    </source>
</evidence>
<dbReference type="PANTHER" id="PTHR30034:SF6">
    <property type="entry name" value="YOP PROTEINS TRANSLOCATION PROTEIN Q"/>
    <property type="match status" value="1"/>
</dbReference>
<evidence type="ECO:0000256" key="7">
    <source>
        <dbReference type="ARBA" id="ARBA00022779"/>
    </source>
</evidence>
<evidence type="ECO:0000256" key="10">
    <source>
        <dbReference type="NCBIfam" id="TIGR01397"/>
    </source>
</evidence>
<evidence type="ECO:0000313" key="12">
    <source>
        <dbReference type="EMBL" id="RKD24247.1"/>
    </source>
</evidence>
<keyword evidence="5" id="KW-1003">Cell membrane</keyword>
<reference evidence="12 13" key="1">
    <citation type="submission" date="2016-08" db="EMBL/GenBank/DDBJ databases">
        <title>Novel Firmicute Genomes.</title>
        <authorList>
            <person name="Poppleton D.I."/>
            <person name="Gribaldo S."/>
        </authorList>
    </citation>
    <scope>NUCLEOTIDE SEQUENCE [LARGE SCALE GENOMIC DNA]</scope>
    <source>
        <strain evidence="12 13">RAOx-1</strain>
    </source>
</reference>
<evidence type="ECO:0000256" key="3">
    <source>
        <dbReference type="ARBA" id="ARBA00011049"/>
    </source>
</evidence>
<evidence type="ECO:0000256" key="2">
    <source>
        <dbReference type="ARBA" id="ARBA00004202"/>
    </source>
</evidence>
<dbReference type="EMBL" id="MCHY01000008">
    <property type="protein sequence ID" value="RKD24247.1"/>
    <property type="molecule type" value="Genomic_DNA"/>
</dbReference>
<keyword evidence="12" id="KW-0282">Flagellum</keyword>
<dbReference type="Pfam" id="PF02154">
    <property type="entry name" value="FliM"/>
    <property type="match status" value="1"/>
</dbReference>
<protein>
    <recommendedName>
        <fullName evidence="4 10">Flagellar motor switch protein FliM</fullName>
    </recommendedName>
</protein>
<evidence type="ECO:0000256" key="6">
    <source>
        <dbReference type="ARBA" id="ARBA00022500"/>
    </source>
</evidence>
<dbReference type="PIRSF" id="PIRSF002888">
    <property type="entry name" value="FliM"/>
    <property type="match status" value="1"/>
</dbReference>
<comment type="subcellular location">
    <subcellularLocation>
        <location evidence="1">Bacterial flagellum basal body</location>
    </subcellularLocation>
    <subcellularLocation>
        <location evidence="2">Cell membrane</location>
        <topology evidence="2">Peripheral membrane protein</topology>
    </subcellularLocation>
</comment>
<comment type="caution">
    <text evidence="12">The sequence shown here is derived from an EMBL/GenBank/DDBJ whole genome shotgun (WGS) entry which is preliminary data.</text>
</comment>
<dbReference type="OrthoDB" id="9806941at2"/>
<dbReference type="GO" id="GO:0003774">
    <property type="term" value="F:cytoskeletal motor activity"/>
    <property type="evidence" value="ECO:0007669"/>
    <property type="project" value="InterPro"/>
</dbReference>
<evidence type="ECO:0000256" key="8">
    <source>
        <dbReference type="ARBA" id="ARBA00023136"/>
    </source>
</evidence>
<evidence type="ECO:0000313" key="13">
    <source>
        <dbReference type="Proteomes" id="UP000284219"/>
    </source>
</evidence>
<dbReference type="PANTHER" id="PTHR30034">
    <property type="entry name" value="FLAGELLAR MOTOR SWITCH PROTEIN FLIM"/>
    <property type="match status" value="1"/>
</dbReference>
<dbReference type="SUPFAM" id="SSF101801">
    <property type="entry name" value="Surface presentation of antigens (SPOA)"/>
    <property type="match status" value="1"/>
</dbReference>
<dbReference type="GO" id="GO:0050918">
    <property type="term" value="P:positive chemotaxis"/>
    <property type="evidence" value="ECO:0007669"/>
    <property type="project" value="TreeGrafter"/>
</dbReference>
<dbReference type="PRINTS" id="PR00955">
    <property type="entry name" value="FLGMOTORFLIM"/>
</dbReference>
<dbReference type="NCBIfam" id="TIGR01397">
    <property type="entry name" value="fliM_switch"/>
    <property type="match status" value="1"/>
</dbReference>
<keyword evidence="6" id="KW-0145">Chemotaxis</keyword>
<dbReference type="CDD" id="cd17908">
    <property type="entry name" value="FliM"/>
    <property type="match status" value="1"/>
</dbReference>
<dbReference type="InterPro" id="IPR028976">
    <property type="entry name" value="CheC-like_sf"/>
</dbReference>
<dbReference type="InterPro" id="IPR036429">
    <property type="entry name" value="SpoA-like_sf"/>
</dbReference>
<dbReference type="AlphaFoldDB" id="A0A419SJT9"/>
<dbReference type="Proteomes" id="UP000284219">
    <property type="component" value="Unassembled WGS sequence"/>
</dbReference>
<keyword evidence="13" id="KW-1185">Reference proteome</keyword>
<dbReference type="GO" id="GO:0009425">
    <property type="term" value="C:bacterial-type flagellum basal body"/>
    <property type="evidence" value="ECO:0007669"/>
    <property type="project" value="UniProtKB-SubCell"/>
</dbReference>
<dbReference type="GO" id="GO:0005886">
    <property type="term" value="C:plasma membrane"/>
    <property type="evidence" value="ECO:0007669"/>
    <property type="project" value="UniProtKB-SubCell"/>
</dbReference>
<keyword evidence="12" id="KW-0969">Cilium</keyword>
<dbReference type="SUPFAM" id="SSF103039">
    <property type="entry name" value="CheC-like"/>
    <property type="match status" value="1"/>
</dbReference>
<gene>
    <name evidence="12" type="ORF">BEP19_07535</name>
</gene>